<dbReference type="Proteomes" id="UP001281147">
    <property type="component" value="Unassembled WGS sequence"/>
</dbReference>
<proteinExistence type="predicted"/>
<comment type="caution">
    <text evidence="1">The sequence shown here is derived from an EMBL/GenBank/DDBJ whole genome shotgun (WGS) entry which is preliminary data.</text>
</comment>
<dbReference type="EMBL" id="JAUTXU010000386">
    <property type="protein sequence ID" value="KAK3681938.1"/>
    <property type="molecule type" value="Genomic_DNA"/>
</dbReference>
<reference evidence="1" key="1">
    <citation type="submission" date="2023-07" db="EMBL/GenBank/DDBJ databases">
        <title>Black Yeasts Isolated from many extreme environments.</title>
        <authorList>
            <person name="Coleine C."/>
            <person name="Stajich J.E."/>
            <person name="Selbmann L."/>
        </authorList>
    </citation>
    <scope>NUCLEOTIDE SEQUENCE</scope>
    <source>
        <strain evidence="1">CCFEE 5714</strain>
    </source>
</reference>
<evidence type="ECO:0000313" key="2">
    <source>
        <dbReference type="Proteomes" id="UP001281147"/>
    </source>
</evidence>
<name>A0ACC3MBU3_9PEZI</name>
<sequence length="441" mass="49515">MSRIPQTRESNRSYSQDPRRTQFQEHVYPSANKRRRGQEYPYDRRPDPRGEYQGGTRESFRRQGDLYDGQGRRRENDGRLPEDDDERRVRRRVDDREQRTDDDGERRARRGGESQGQPTTPSTNAQGSANPDFPGAPRGSRAQHTPAVGHGENRGSRDTPSRRQDSDLSLDERVSRAPTGPRADREGQAGTAPSNQSRPRRRGQSDSHNTSQGTGTHRDRDAAAPAGPVPPPQQRPVAGPARPPSARPDILADTYLDADILSGRRDAIQSRVAPKRGAEYLKPADEQPTEISNKLRKFTIFLASADIHARDIDGIFLDSIGDEQTMKAAKNLNTVANQIYGRAYEIRYRGYNTELSSVLSKCHPGVLFTSPVIEQLIDDDIKIDDPVRFYSDRASGIAKDRFLLILKKWKDDVLVTSATGFGDSGKPPRDIKREVFQTHTR</sequence>
<evidence type="ECO:0000313" key="1">
    <source>
        <dbReference type="EMBL" id="KAK3681938.1"/>
    </source>
</evidence>
<organism evidence="1 2">
    <name type="scientific">Vermiconidia calcicola</name>
    <dbReference type="NCBI Taxonomy" id="1690605"/>
    <lineage>
        <taxon>Eukaryota</taxon>
        <taxon>Fungi</taxon>
        <taxon>Dikarya</taxon>
        <taxon>Ascomycota</taxon>
        <taxon>Pezizomycotina</taxon>
        <taxon>Dothideomycetes</taxon>
        <taxon>Dothideomycetidae</taxon>
        <taxon>Mycosphaerellales</taxon>
        <taxon>Extremaceae</taxon>
        <taxon>Vermiconidia</taxon>
    </lineage>
</organism>
<keyword evidence="2" id="KW-1185">Reference proteome</keyword>
<protein>
    <submittedName>
        <fullName evidence="1">Uncharacterized protein</fullName>
    </submittedName>
</protein>
<accession>A0ACC3MBU3</accession>
<gene>
    <name evidence="1" type="ORF">LTR37_020734</name>
</gene>